<evidence type="ECO:0000256" key="1">
    <source>
        <dbReference type="SAM" id="SignalP"/>
    </source>
</evidence>
<dbReference type="AlphaFoldDB" id="A0AAD9PH23"/>
<dbReference type="GeneID" id="94335091"/>
<comment type="caution">
    <text evidence="2">The sequence shown here is derived from an EMBL/GenBank/DDBJ whole genome shotgun (WGS) entry which is preliminary data.</text>
</comment>
<feature type="chain" id="PRO_5042442555" evidence="1">
    <location>
        <begin position="20"/>
        <end position="356"/>
    </location>
</feature>
<name>A0AAD9PH23_9APIC</name>
<feature type="signal peptide" evidence="1">
    <location>
        <begin position="1"/>
        <end position="19"/>
    </location>
</feature>
<keyword evidence="4" id="KW-1185">Reference proteome</keyword>
<organism evidence="2 4">
    <name type="scientific">Babesia duncani</name>
    <dbReference type="NCBI Taxonomy" id="323732"/>
    <lineage>
        <taxon>Eukaryota</taxon>
        <taxon>Sar</taxon>
        <taxon>Alveolata</taxon>
        <taxon>Apicomplexa</taxon>
        <taxon>Aconoidasida</taxon>
        <taxon>Piroplasmida</taxon>
        <taxon>Babesiidae</taxon>
        <taxon>Babesia</taxon>
    </lineage>
</organism>
<evidence type="ECO:0000313" key="2">
    <source>
        <dbReference type="EMBL" id="KAK2194372.1"/>
    </source>
</evidence>
<gene>
    <name evidence="3" type="ORF">BdWA1_000793</name>
    <name evidence="2" type="ORF">BdWA1_004161</name>
</gene>
<dbReference type="RefSeq" id="XP_067804632.1">
    <property type="nucleotide sequence ID" value="XM_067945841.1"/>
</dbReference>
<dbReference type="EMBL" id="JALLKP010000001">
    <property type="protein sequence ID" value="KAK2197790.1"/>
    <property type="molecule type" value="Genomic_DNA"/>
</dbReference>
<dbReference type="EMBL" id="JALLKP010000142">
    <property type="protein sequence ID" value="KAK2194372.1"/>
    <property type="molecule type" value="Genomic_DNA"/>
</dbReference>
<evidence type="ECO:0000313" key="3">
    <source>
        <dbReference type="EMBL" id="KAK2197790.1"/>
    </source>
</evidence>
<evidence type="ECO:0000313" key="4">
    <source>
        <dbReference type="Proteomes" id="UP001214638"/>
    </source>
</evidence>
<protein>
    <submittedName>
        <fullName evidence="2">Uncharacterized protein</fullName>
    </submittedName>
</protein>
<proteinExistence type="predicted"/>
<dbReference type="KEGG" id="bdw:94335091"/>
<reference evidence="2" key="1">
    <citation type="journal article" date="2023" name="Nat. Microbiol.">
        <title>Babesia duncani multi-omics identifies virulence factors and drug targets.</title>
        <authorList>
            <person name="Singh P."/>
            <person name="Lonardi S."/>
            <person name="Liang Q."/>
            <person name="Vydyam P."/>
            <person name="Khabirova E."/>
            <person name="Fang T."/>
            <person name="Gihaz S."/>
            <person name="Thekkiniath J."/>
            <person name="Munshi M."/>
            <person name="Abel S."/>
            <person name="Ciampossin L."/>
            <person name="Batugedara G."/>
            <person name="Gupta M."/>
            <person name="Lu X.M."/>
            <person name="Lenz T."/>
            <person name="Chakravarty S."/>
            <person name="Cornillot E."/>
            <person name="Hu Y."/>
            <person name="Ma W."/>
            <person name="Gonzalez L.M."/>
            <person name="Sanchez S."/>
            <person name="Estrada K."/>
            <person name="Sanchez-Flores A."/>
            <person name="Montero E."/>
            <person name="Harb O.S."/>
            <person name="Le Roch K.G."/>
            <person name="Mamoun C.B."/>
        </authorList>
    </citation>
    <scope>NUCLEOTIDE SEQUENCE</scope>
    <source>
        <strain evidence="2">WA1</strain>
    </source>
</reference>
<dbReference type="Proteomes" id="UP001214638">
    <property type="component" value="Unassembled WGS sequence"/>
</dbReference>
<accession>A0AAD9PH23</accession>
<sequence>MHSSPLFTVVLSLFSLLWSLESLVGFPFSVVESFKIHNISLVIDTDIRFKRSHDACNESSAFAPGNNLLKKSITIKWDKRSPTRSSRLINLSLPNTACIDYIENFSQWPTLSIDYGSRFIGLSFHYSGESENCKGLINEGNVEKTCEAIWRLLSEKSRKYNLGQSILILVGFPFSKETVTSGSLLFQTIFNLDFTTRLGRFLHAKCTQRFAGFGDLGALSEKFRNSDWYHLENRCIMCTLNLGNCIYNNICMERFKILHACQIGYPVIGVSEAYSTSQTNTIATDIKGRKDSWASQIIYQNFSQELAHGFTPNAMLLVPSLNNIFKSHSKGDCLLLYKGICNALSAQSDSMDPPMN</sequence>
<keyword evidence="1" id="KW-0732">Signal</keyword>